<dbReference type="PANTHER" id="PTHR34387:SF2">
    <property type="entry name" value="SLR1258 PROTEIN"/>
    <property type="match status" value="1"/>
</dbReference>
<dbReference type="PANTHER" id="PTHR34387">
    <property type="entry name" value="SLR1258 PROTEIN"/>
    <property type="match status" value="1"/>
</dbReference>
<reference evidence="1 2" key="1">
    <citation type="submission" date="2023-08" db="EMBL/GenBank/DDBJ databases">
        <title>Annotated Genome Sequence of Vanrija albida AlHP1.</title>
        <authorList>
            <person name="Herzog R."/>
        </authorList>
    </citation>
    <scope>NUCLEOTIDE SEQUENCE [LARGE SCALE GENOMIC DNA]</scope>
    <source>
        <strain evidence="1 2">AlHP1</strain>
    </source>
</reference>
<comment type="caution">
    <text evidence="1">The sequence shown here is derived from an EMBL/GenBank/DDBJ whole genome shotgun (WGS) entry which is preliminary data.</text>
</comment>
<sequence>MAAPTTAPYTTTFLNVAGENRVERTPELADATLKVKVEGYDQQDVLKQFKTAAHDLLESIGVLAPEKQAAAAGSAVDAEWPVKNKDKPVVRYSTGRLSTYSWAEPTAKIVSKSSGSLFGSSGDPNAKRRHHAEQTVTVTFHDFAALEVFVTKAVAKKHVEFAGITWRLSAPTRKALQSAVYAAAVLDAKERALDILAPLSDAPPRLKAVDVSDNSGFNTQAFANQRGGLFGAPGVSSGKVNEPRISFEPEPIAHSVTLQVKWVVLE</sequence>
<dbReference type="RefSeq" id="XP_069205607.1">
    <property type="nucleotide sequence ID" value="XM_069357670.1"/>
</dbReference>
<proteinExistence type="predicted"/>
<evidence type="ECO:0000313" key="1">
    <source>
        <dbReference type="EMBL" id="KAL1405663.1"/>
    </source>
</evidence>
<keyword evidence="2" id="KW-1185">Reference proteome</keyword>
<evidence type="ECO:0000313" key="2">
    <source>
        <dbReference type="Proteomes" id="UP001565368"/>
    </source>
</evidence>
<dbReference type="InterPro" id="IPR007497">
    <property type="entry name" value="SIMPL/DUF541"/>
</dbReference>
<evidence type="ECO:0008006" key="3">
    <source>
        <dbReference type="Google" id="ProtNLM"/>
    </source>
</evidence>
<protein>
    <recommendedName>
        <fullName evidence="3">SIMPL domain-containing protein</fullName>
    </recommendedName>
</protein>
<accession>A0ABR3PU77</accession>
<dbReference type="Pfam" id="PF04402">
    <property type="entry name" value="SIMPL"/>
    <property type="match status" value="1"/>
</dbReference>
<dbReference type="GeneID" id="95990345"/>
<name>A0ABR3PU77_9TREE</name>
<dbReference type="Proteomes" id="UP001565368">
    <property type="component" value="Unassembled WGS sequence"/>
</dbReference>
<dbReference type="InterPro" id="IPR052022">
    <property type="entry name" value="26kDa_periplasmic_antigen"/>
</dbReference>
<dbReference type="EMBL" id="JBBXJM010000007">
    <property type="protein sequence ID" value="KAL1405663.1"/>
    <property type="molecule type" value="Genomic_DNA"/>
</dbReference>
<organism evidence="1 2">
    <name type="scientific">Vanrija albida</name>
    <dbReference type="NCBI Taxonomy" id="181172"/>
    <lineage>
        <taxon>Eukaryota</taxon>
        <taxon>Fungi</taxon>
        <taxon>Dikarya</taxon>
        <taxon>Basidiomycota</taxon>
        <taxon>Agaricomycotina</taxon>
        <taxon>Tremellomycetes</taxon>
        <taxon>Trichosporonales</taxon>
        <taxon>Trichosporonaceae</taxon>
        <taxon>Vanrija</taxon>
    </lineage>
</organism>
<gene>
    <name evidence="1" type="ORF">Q8F55_009302</name>
</gene>